<proteinExistence type="predicted"/>
<sequence length="117" mass="12724">MVCRAKWEVPATRFSRITDVLETLIGERLDICTVIQEPGPPGSFRFGPLNRENLPDRLNTGMDDQLTSAAAIEAIKEAEARGDDLAASRLMVALQAALLIEDARALLTQITSQTNAS</sequence>
<protein>
    <submittedName>
        <fullName evidence="1">Uncharacterized protein</fullName>
    </submittedName>
</protein>
<accession>A0ABQ2JYJ8</accession>
<dbReference type="Proteomes" id="UP000605099">
    <property type="component" value="Unassembled WGS sequence"/>
</dbReference>
<dbReference type="EMBL" id="BMLK01000024">
    <property type="protein sequence ID" value="GGN58949.1"/>
    <property type="molecule type" value="Genomic_DNA"/>
</dbReference>
<keyword evidence="2" id="KW-1185">Reference proteome</keyword>
<evidence type="ECO:0000313" key="1">
    <source>
        <dbReference type="EMBL" id="GGN58949.1"/>
    </source>
</evidence>
<comment type="caution">
    <text evidence="1">The sequence shown here is derived from an EMBL/GenBank/DDBJ whole genome shotgun (WGS) entry which is preliminary data.</text>
</comment>
<reference evidence="2" key="1">
    <citation type="journal article" date="2019" name="Int. J. Syst. Evol. Microbiol.">
        <title>The Global Catalogue of Microorganisms (GCM) 10K type strain sequencing project: providing services to taxonomists for standard genome sequencing and annotation.</title>
        <authorList>
            <consortium name="The Broad Institute Genomics Platform"/>
            <consortium name="The Broad Institute Genome Sequencing Center for Infectious Disease"/>
            <person name="Wu L."/>
            <person name="Ma J."/>
        </authorList>
    </citation>
    <scope>NUCLEOTIDE SEQUENCE [LARGE SCALE GENOMIC DNA]</scope>
    <source>
        <strain evidence="2">CGMCC 1.6784</strain>
    </source>
</reference>
<organism evidence="1 2">
    <name type="scientific">Novosphingobium indicum</name>
    <dbReference type="NCBI Taxonomy" id="462949"/>
    <lineage>
        <taxon>Bacteria</taxon>
        <taxon>Pseudomonadati</taxon>
        <taxon>Pseudomonadota</taxon>
        <taxon>Alphaproteobacteria</taxon>
        <taxon>Sphingomonadales</taxon>
        <taxon>Sphingomonadaceae</taxon>
        <taxon>Novosphingobium</taxon>
    </lineage>
</organism>
<evidence type="ECO:0000313" key="2">
    <source>
        <dbReference type="Proteomes" id="UP000605099"/>
    </source>
</evidence>
<gene>
    <name evidence="1" type="ORF">GCM10011349_38980</name>
</gene>
<name>A0ABQ2JYJ8_9SPHN</name>